<dbReference type="Proteomes" id="UP000569732">
    <property type="component" value="Unassembled WGS sequence"/>
</dbReference>
<dbReference type="EMBL" id="JACCKB010000030">
    <property type="protein sequence ID" value="NYZ67825.1"/>
    <property type="molecule type" value="Genomic_DNA"/>
</dbReference>
<name>A0A853IF91_9GAMM</name>
<keyword evidence="3" id="KW-1185">Reference proteome</keyword>
<sequence>MKKIVPNLWEKANIPIISGLVLFNTSRAIADIPDAGEPSDGDGDNYVQTFGNYGKDAFDIMFLFIGAAMFLVGAYVLIKSLYETVNSPNRDWGGFMVTAVVTGLVMAVGVLLVNLGQGVLTTGPAA</sequence>
<comment type="caution">
    <text evidence="2">The sequence shown here is derived from an EMBL/GenBank/DDBJ whole genome shotgun (WGS) entry which is preliminary data.</text>
</comment>
<dbReference type="InterPro" id="IPR021356">
    <property type="entry name" value="Integr_conj_element_PFL4702"/>
</dbReference>
<keyword evidence="1" id="KW-0472">Membrane</keyword>
<evidence type="ECO:0000256" key="1">
    <source>
        <dbReference type="SAM" id="Phobius"/>
    </source>
</evidence>
<gene>
    <name evidence="2" type="ORF">H0A36_17565</name>
</gene>
<dbReference type="NCBIfam" id="TIGR03745">
    <property type="entry name" value="conj_TIGR03745"/>
    <property type="match status" value="1"/>
</dbReference>
<keyword evidence="1" id="KW-0812">Transmembrane</keyword>
<keyword evidence="1" id="KW-1133">Transmembrane helix</keyword>
<dbReference type="Pfam" id="PF11190">
    <property type="entry name" value="DUF2976"/>
    <property type="match status" value="1"/>
</dbReference>
<protein>
    <submittedName>
        <fullName evidence="2">TIGR03745 family integrating conjugative element membrane protein</fullName>
    </submittedName>
</protein>
<feature type="transmembrane region" description="Helical" evidence="1">
    <location>
        <begin position="94"/>
        <end position="115"/>
    </location>
</feature>
<organism evidence="2 3">
    <name type="scientific">Spartinivicinus marinus</name>
    <dbReference type="NCBI Taxonomy" id="2994442"/>
    <lineage>
        <taxon>Bacteria</taxon>
        <taxon>Pseudomonadati</taxon>
        <taxon>Pseudomonadota</taxon>
        <taxon>Gammaproteobacteria</taxon>
        <taxon>Oceanospirillales</taxon>
        <taxon>Zooshikellaceae</taxon>
        <taxon>Spartinivicinus</taxon>
    </lineage>
</organism>
<dbReference type="AlphaFoldDB" id="A0A853IF91"/>
<dbReference type="RefSeq" id="WP_180569848.1">
    <property type="nucleotide sequence ID" value="NZ_JACCKB010000030.1"/>
</dbReference>
<feature type="transmembrane region" description="Helical" evidence="1">
    <location>
        <begin position="60"/>
        <end position="82"/>
    </location>
</feature>
<reference evidence="2 3" key="1">
    <citation type="submission" date="2020-07" db="EMBL/GenBank/DDBJ databases">
        <title>Endozoicomonas sp. nov., isolated from sediment.</title>
        <authorList>
            <person name="Gu T."/>
        </authorList>
    </citation>
    <scope>NUCLEOTIDE SEQUENCE [LARGE SCALE GENOMIC DNA]</scope>
    <source>
        <strain evidence="2 3">SM1973</strain>
    </source>
</reference>
<evidence type="ECO:0000313" key="3">
    <source>
        <dbReference type="Proteomes" id="UP000569732"/>
    </source>
</evidence>
<proteinExistence type="predicted"/>
<evidence type="ECO:0000313" key="2">
    <source>
        <dbReference type="EMBL" id="NYZ67825.1"/>
    </source>
</evidence>
<accession>A0A853IF91</accession>